<feature type="region of interest" description="Disordered" evidence="1">
    <location>
        <begin position="60"/>
        <end position="82"/>
    </location>
</feature>
<evidence type="ECO:0000313" key="2">
    <source>
        <dbReference type="EMBL" id="CAB1442778.1"/>
    </source>
</evidence>
<organism evidence="2 3">
    <name type="scientific">Pleuronectes platessa</name>
    <name type="common">European plaice</name>
    <dbReference type="NCBI Taxonomy" id="8262"/>
    <lineage>
        <taxon>Eukaryota</taxon>
        <taxon>Metazoa</taxon>
        <taxon>Chordata</taxon>
        <taxon>Craniata</taxon>
        <taxon>Vertebrata</taxon>
        <taxon>Euteleostomi</taxon>
        <taxon>Actinopterygii</taxon>
        <taxon>Neopterygii</taxon>
        <taxon>Teleostei</taxon>
        <taxon>Neoteleostei</taxon>
        <taxon>Acanthomorphata</taxon>
        <taxon>Carangaria</taxon>
        <taxon>Pleuronectiformes</taxon>
        <taxon>Pleuronectoidei</taxon>
        <taxon>Pleuronectidae</taxon>
        <taxon>Pleuronectes</taxon>
    </lineage>
</organism>
<name>A0A9N7V2C1_PLEPL</name>
<proteinExistence type="predicted"/>
<gene>
    <name evidence="2" type="ORF">PLEPLA_LOCUS30497</name>
</gene>
<reference evidence="2" key="1">
    <citation type="submission" date="2020-03" db="EMBL/GenBank/DDBJ databases">
        <authorList>
            <person name="Weist P."/>
        </authorList>
    </citation>
    <scope>NUCLEOTIDE SEQUENCE</scope>
</reference>
<accession>A0A9N7V2C1</accession>
<dbReference type="AlphaFoldDB" id="A0A9N7V2C1"/>
<comment type="caution">
    <text evidence="2">The sequence shown here is derived from an EMBL/GenBank/DDBJ whole genome shotgun (WGS) entry which is preliminary data.</text>
</comment>
<keyword evidence="3" id="KW-1185">Reference proteome</keyword>
<feature type="compositionally biased region" description="Gly residues" evidence="1">
    <location>
        <begin position="26"/>
        <end position="41"/>
    </location>
</feature>
<sequence>MCWCNVPNEENEWTKPDAYIATKLSGGTGRAPGAPGTGNGKGDQEQPRPVTVLYKGLPSTSWGAARGSDGDGPRTDLCWNRTRRNQPNRECYQVWVVGPQRARSQRL</sequence>
<protein>
    <submittedName>
        <fullName evidence="2">Uncharacterized protein</fullName>
    </submittedName>
</protein>
<evidence type="ECO:0000256" key="1">
    <source>
        <dbReference type="SAM" id="MobiDB-lite"/>
    </source>
</evidence>
<evidence type="ECO:0000313" key="3">
    <source>
        <dbReference type="Proteomes" id="UP001153269"/>
    </source>
</evidence>
<dbReference type="Proteomes" id="UP001153269">
    <property type="component" value="Unassembled WGS sequence"/>
</dbReference>
<dbReference type="EMBL" id="CADEAL010002914">
    <property type="protein sequence ID" value="CAB1442778.1"/>
    <property type="molecule type" value="Genomic_DNA"/>
</dbReference>
<feature type="region of interest" description="Disordered" evidence="1">
    <location>
        <begin position="22"/>
        <end position="48"/>
    </location>
</feature>